<dbReference type="EMBL" id="MHNY01000047">
    <property type="protein sequence ID" value="OGZ54289.1"/>
    <property type="molecule type" value="Genomic_DNA"/>
</dbReference>
<evidence type="ECO:0000259" key="2">
    <source>
        <dbReference type="Pfam" id="PF02823"/>
    </source>
</evidence>
<name>A0A1G2GVX3_9BACT</name>
<gene>
    <name evidence="3" type="ORF">A3H64_02215</name>
</gene>
<evidence type="ECO:0000313" key="4">
    <source>
        <dbReference type="Proteomes" id="UP000178186"/>
    </source>
</evidence>
<dbReference type="GO" id="GO:0015986">
    <property type="term" value="P:proton motive force-driven ATP synthesis"/>
    <property type="evidence" value="ECO:0007669"/>
    <property type="project" value="InterPro"/>
</dbReference>
<sequence length="94" mass="10658">MQRELKIVGNQTLTVIVRGRNVEYYNGKAKAVSSTNNKGVFDILPRHTHFISLIQNGITIHKTDASTQDIKFSNAILKVKDDIVEVYIGMERKK</sequence>
<dbReference type="Pfam" id="PF02823">
    <property type="entry name" value="ATP-synt_DE_N"/>
    <property type="match status" value="1"/>
</dbReference>
<evidence type="ECO:0000256" key="1">
    <source>
        <dbReference type="ARBA" id="ARBA00023196"/>
    </source>
</evidence>
<dbReference type="InterPro" id="IPR036771">
    <property type="entry name" value="ATPsynth_dsu/esu_N"/>
</dbReference>
<feature type="domain" description="ATP synthase F1 complex delta/epsilon subunit N-terminal" evidence="2">
    <location>
        <begin position="23"/>
        <end position="86"/>
    </location>
</feature>
<comment type="caution">
    <text evidence="3">The sequence shown here is derived from an EMBL/GenBank/DDBJ whole genome shotgun (WGS) entry which is preliminary data.</text>
</comment>
<dbReference type="Proteomes" id="UP000178186">
    <property type="component" value="Unassembled WGS sequence"/>
</dbReference>
<dbReference type="InterPro" id="IPR020546">
    <property type="entry name" value="ATP_synth_F1_dsu/esu_N"/>
</dbReference>
<dbReference type="AlphaFoldDB" id="A0A1G2GVX3"/>
<keyword evidence="1" id="KW-0066">ATP synthesis</keyword>
<reference evidence="3 4" key="1">
    <citation type="journal article" date="2016" name="Nat. Commun.">
        <title>Thousands of microbial genomes shed light on interconnected biogeochemical processes in an aquifer system.</title>
        <authorList>
            <person name="Anantharaman K."/>
            <person name="Brown C.T."/>
            <person name="Hug L.A."/>
            <person name="Sharon I."/>
            <person name="Castelle C.J."/>
            <person name="Probst A.J."/>
            <person name="Thomas B.C."/>
            <person name="Singh A."/>
            <person name="Wilkins M.J."/>
            <person name="Karaoz U."/>
            <person name="Brodie E.L."/>
            <person name="Williams K.H."/>
            <person name="Hubbard S.S."/>
            <person name="Banfield J.F."/>
        </authorList>
    </citation>
    <scope>NUCLEOTIDE SEQUENCE [LARGE SCALE GENOMIC DNA]</scope>
</reference>
<dbReference type="STRING" id="1802128.A3H64_02215"/>
<keyword evidence="1" id="KW-0139">CF(1)</keyword>
<dbReference type="Gene3D" id="2.60.15.10">
    <property type="entry name" value="F0F1 ATP synthase delta/epsilon subunit, N-terminal"/>
    <property type="match status" value="1"/>
</dbReference>
<proteinExistence type="predicted"/>
<evidence type="ECO:0000313" key="3">
    <source>
        <dbReference type="EMBL" id="OGZ54289.1"/>
    </source>
</evidence>
<dbReference type="SUPFAM" id="SSF51344">
    <property type="entry name" value="Epsilon subunit of F1F0-ATP synthase N-terminal domain"/>
    <property type="match status" value="1"/>
</dbReference>
<accession>A0A1G2GVX3</accession>
<organism evidence="3 4">
    <name type="scientific">Candidatus Ryanbacteria bacterium RIFCSPLOWO2_02_FULL_45_11c</name>
    <dbReference type="NCBI Taxonomy" id="1802128"/>
    <lineage>
        <taxon>Bacteria</taxon>
        <taxon>Candidatus Ryaniibacteriota</taxon>
    </lineage>
</organism>
<dbReference type="GO" id="GO:0045259">
    <property type="term" value="C:proton-transporting ATP synthase complex"/>
    <property type="evidence" value="ECO:0007669"/>
    <property type="project" value="UniProtKB-KW"/>
</dbReference>
<protein>
    <recommendedName>
        <fullName evidence="2">ATP synthase F1 complex delta/epsilon subunit N-terminal domain-containing protein</fullName>
    </recommendedName>
</protein>